<dbReference type="InterPro" id="IPR000873">
    <property type="entry name" value="AMP-dep_synth/lig_dom"/>
</dbReference>
<dbReference type="PROSITE" id="PS00455">
    <property type="entry name" value="AMP_BINDING"/>
    <property type="match status" value="1"/>
</dbReference>
<dbReference type="EMBL" id="CP072384">
    <property type="protein sequence ID" value="QUC07880.1"/>
    <property type="molecule type" value="Genomic_DNA"/>
</dbReference>
<proteinExistence type="predicted"/>
<gene>
    <name evidence="3" type="ORF">J5A65_13345</name>
</gene>
<protein>
    <submittedName>
        <fullName evidence="3">Amino acid adenylation domain-containing protein</fullName>
    </submittedName>
</protein>
<organism evidence="3 4">
    <name type="scientific">Arachnia rubra</name>
    <dbReference type="NCBI Taxonomy" id="1547448"/>
    <lineage>
        <taxon>Bacteria</taxon>
        <taxon>Bacillati</taxon>
        <taxon>Actinomycetota</taxon>
        <taxon>Actinomycetes</taxon>
        <taxon>Propionibacteriales</taxon>
        <taxon>Propionibacteriaceae</taxon>
        <taxon>Arachnia</taxon>
    </lineage>
</organism>
<sequence>MNGLLGGLERELLLILPPTRDVASRPAILGEDGCDYAELWARASSTAGHLTSLGVGVGDRVAVWLPKGSACISSILGVLRSGACYVPADATHPPTRVEAIFVDAEPKVIITTPHLAGSLGARWAANVVEPCGADAQRLVTPEPELRPEDLAAILYTSGSTGYPKGVRLTHRNISSFIRWCLRTFTPTCEDRFAAHASVAFDLSTHDIFVALAAGAAMLPIPDQLRADPLATEALLRRWHPTIWYSVPSALDILVSRTEFPREGGSSLRSILFAGEVYAPERLRELALRLPGEVVLGNLYGPTETNVCIAAVSNAGDVLQRSGQLFLGKPVDGVRVEIMDESGEQVSKTGLVGEIVITGACVSPGYWGQPDRPVLDAAGRRSYATGDLGEYDERGDIIFRGRADRQIQAGGHRVELAEVEEAVSSTPGVLDAAVEAIDIGGRTLLVAAIVGVGGRPVPALGLKRHCAGLLPRHMIPQRVWNLERLPRNSNGKIDHQGVVAVLSELGGLVR</sequence>
<dbReference type="Pfam" id="PF13193">
    <property type="entry name" value="AMP-binding_C"/>
    <property type="match status" value="1"/>
</dbReference>
<evidence type="ECO:0000313" key="4">
    <source>
        <dbReference type="Proteomes" id="UP000678513"/>
    </source>
</evidence>
<dbReference type="PANTHER" id="PTHR45527">
    <property type="entry name" value="NONRIBOSOMAL PEPTIDE SYNTHETASE"/>
    <property type="match status" value="1"/>
</dbReference>
<feature type="domain" description="AMP-dependent synthetase/ligase" evidence="1">
    <location>
        <begin position="25"/>
        <end position="366"/>
    </location>
</feature>
<dbReference type="InterPro" id="IPR010071">
    <property type="entry name" value="AA_adenyl_dom"/>
</dbReference>
<dbReference type="SUPFAM" id="SSF56801">
    <property type="entry name" value="Acetyl-CoA synthetase-like"/>
    <property type="match status" value="1"/>
</dbReference>
<evidence type="ECO:0000313" key="3">
    <source>
        <dbReference type="EMBL" id="QUC07880.1"/>
    </source>
</evidence>
<accession>A0ABX7Y3W2</accession>
<dbReference type="Pfam" id="PF00501">
    <property type="entry name" value="AMP-binding"/>
    <property type="match status" value="1"/>
</dbReference>
<evidence type="ECO:0000259" key="2">
    <source>
        <dbReference type="Pfam" id="PF13193"/>
    </source>
</evidence>
<dbReference type="NCBIfam" id="TIGR01733">
    <property type="entry name" value="AA-adenyl-dom"/>
    <property type="match status" value="1"/>
</dbReference>
<dbReference type="InterPro" id="IPR042099">
    <property type="entry name" value="ANL_N_sf"/>
</dbReference>
<dbReference type="PANTHER" id="PTHR45527:SF1">
    <property type="entry name" value="FATTY ACID SYNTHASE"/>
    <property type="match status" value="1"/>
</dbReference>
<keyword evidence="4" id="KW-1185">Reference proteome</keyword>
<dbReference type="Gene3D" id="3.30.300.30">
    <property type="match status" value="1"/>
</dbReference>
<reference evidence="3 4" key="1">
    <citation type="submission" date="2021-03" db="EMBL/GenBank/DDBJ databases">
        <title>Human Oral Microbial Genomes.</title>
        <authorList>
            <person name="Johnston C.D."/>
            <person name="Chen T."/>
            <person name="Dewhirst F.E."/>
        </authorList>
    </citation>
    <scope>NUCLEOTIDE SEQUENCE [LARGE SCALE GENOMIC DNA]</scope>
    <source>
        <strain evidence="3 4">DSMZ 100122</strain>
    </source>
</reference>
<feature type="domain" description="AMP-binding enzyme C-terminal" evidence="2">
    <location>
        <begin position="417"/>
        <end position="491"/>
    </location>
</feature>
<dbReference type="InterPro" id="IPR045851">
    <property type="entry name" value="AMP-bd_C_sf"/>
</dbReference>
<dbReference type="Gene3D" id="3.40.50.12780">
    <property type="entry name" value="N-terminal domain of ligase-like"/>
    <property type="match status" value="1"/>
</dbReference>
<dbReference type="InterPro" id="IPR025110">
    <property type="entry name" value="AMP-bd_C"/>
</dbReference>
<name>A0ABX7Y3W2_9ACTN</name>
<evidence type="ECO:0000259" key="1">
    <source>
        <dbReference type="Pfam" id="PF00501"/>
    </source>
</evidence>
<dbReference type="Proteomes" id="UP000678513">
    <property type="component" value="Chromosome"/>
</dbReference>
<dbReference type="InterPro" id="IPR020845">
    <property type="entry name" value="AMP-binding_CS"/>
</dbReference>
<dbReference type="RefSeq" id="WP_212323031.1">
    <property type="nucleotide sequence ID" value="NZ_CP072384.1"/>
</dbReference>